<feature type="coiled-coil region" evidence="1">
    <location>
        <begin position="839"/>
        <end position="866"/>
    </location>
</feature>
<keyword evidence="1" id="KW-0175">Coiled coil</keyword>
<evidence type="ECO:0000313" key="4">
    <source>
        <dbReference type="Proteomes" id="UP001190700"/>
    </source>
</evidence>
<feature type="region of interest" description="Disordered" evidence="2">
    <location>
        <begin position="528"/>
        <end position="632"/>
    </location>
</feature>
<gene>
    <name evidence="3" type="ORF">CYMTET_23156</name>
</gene>
<feature type="compositionally biased region" description="Polar residues" evidence="2">
    <location>
        <begin position="367"/>
        <end position="388"/>
    </location>
</feature>
<protein>
    <submittedName>
        <fullName evidence="3">Uncharacterized protein</fullName>
    </submittedName>
</protein>
<feature type="compositionally biased region" description="Basic residues" evidence="2">
    <location>
        <begin position="535"/>
        <end position="548"/>
    </location>
</feature>
<feature type="region of interest" description="Disordered" evidence="2">
    <location>
        <begin position="1"/>
        <end position="58"/>
    </location>
</feature>
<evidence type="ECO:0000256" key="2">
    <source>
        <dbReference type="SAM" id="MobiDB-lite"/>
    </source>
</evidence>
<organism evidence="3 4">
    <name type="scientific">Cymbomonas tetramitiformis</name>
    <dbReference type="NCBI Taxonomy" id="36881"/>
    <lineage>
        <taxon>Eukaryota</taxon>
        <taxon>Viridiplantae</taxon>
        <taxon>Chlorophyta</taxon>
        <taxon>Pyramimonadophyceae</taxon>
        <taxon>Pyramimonadales</taxon>
        <taxon>Pyramimonadaceae</taxon>
        <taxon>Cymbomonas</taxon>
    </lineage>
</organism>
<keyword evidence="4" id="KW-1185">Reference proteome</keyword>
<feature type="region of interest" description="Disordered" evidence="2">
    <location>
        <begin position="367"/>
        <end position="434"/>
    </location>
</feature>
<dbReference type="AlphaFoldDB" id="A0AAE0FYU8"/>
<feature type="region of interest" description="Disordered" evidence="2">
    <location>
        <begin position="312"/>
        <end position="350"/>
    </location>
</feature>
<feature type="compositionally biased region" description="Basic and acidic residues" evidence="2">
    <location>
        <begin position="1021"/>
        <end position="1030"/>
    </location>
</feature>
<feature type="compositionally biased region" description="Basic and acidic residues" evidence="2">
    <location>
        <begin position="577"/>
        <end position="594"/>
    </location>
</feature>
<evidence type="ECO:0000256" key="1">
    <source>
        <dbReference type="SAM" id="Coils"/>
    </source>
</evidence>
<feature type="compositionally biased region" description="Polar residues" evidence="2">
    <location>
        <begin position="683"/>
        <end position="694"/>
    </location>
</feature>
<dbReference type="EMBL" id="LGRX02011886">
    <property type="protein sequence ID" value="KAK3268333.1"/>
    <property type="molecule type" value="Genomic_DNA"/>
</dbReference>
<feature type="region of interest" description="Disordered" evidence="2">
    <location>
        <begin position="680"/>
        <end position="708"/>
    </location>
</feature>
<evidence type="ECO:0000313" key="3">
    <source>
        <dbReference type="EMBL" id="KAK3268333.1"/>
    </source>
</evidence>
<feature type="region of interest" description="Disordered" evidence="2">
    <location>
        <begin position="73"/>
        <end position="101"/>
    </location>
</feature>
<name>A0AAE0FYU8_9CHLO</name>
<proteinExistence type="predicted"/>
<feature type="region of interest" description="Disordered" evidence="2">
    <location>
        <begin position="1017"/>
        <end position="1074"/>
    </location>
</feature>
<sequence>MLVQRVESLRVYTPREGSEDFPGAPDADHERRLSAELPDADHELIPFEPESEGGSSVIDEVIDEGVEKVLMENGEVEVVSEEEAAKAPPPKPPPPDPQPSAALTEKEMELLGLEWSSYRPEESARRMSAWMLDVQAVQRNGAEIGAQVYEIGKELEHQASKVAGRKKLDGPMWPDAKKWVKDLDMTSEEICERDFISVKQMSSASLDAEVKKLHKWNENMATKISDFATVVMTAEAPVDENEAKLLKEKLQLVESKRRSVETRVEEAALELISQEHNKHEKLVEKVKSVVAPFYEKMDDVAGVSKQALRAALAARRRSSDHTPSGAQRPEKKVAPQGRLGAGRPQTPSQEDIEAIAIENTIENSSFGESLASPVQRSEALSGSGTGLSVSRGGKVAKSSRWGRGGTVDGQGAPMDSGSHAGSDRRSAEGFLNPSLKQQGAFDKVGDVWTEVNDLQDHLTFVQQALQAQPLPPLEIEVRSGRPAAQLVKEAQARLQAERVQNYKTEQYMADVELQSRARVLGLGGFMGNRLGNPPTRRRLKHASSSHRHLAVDPPGGVAEDLGQPDIVELALQGQPMKRLEKGSKRQVGAEDAREGVGLAEETTGSAAPPQLGPHSSAAMAPTRPAQPEPPVHSLVLPSKILRTAEVRSTPSPGPPELYPCHTHSIILPEDDAIKAKRPVPAQPSLQHAHLTQPSPRARKGPLGVKGSSQGAHLVGLQLDSAVLPDAEEVQGFVGHSMHSAAAAPDEARPEPPTLPRLSLEGHHFHGPSDVSEPSRRPLGDVEENEPFVEMVPPVQMIDHQCRLVDEAILMVTEAIGKQVQADWAAQAGMTPRCGNTFEMKAQRKVLMDLLAELRAGEEELRSLRSLHVGGEERWVASHKGKGLPRPSPSLAAERFYSNSASQPSASPLPPSMQADKGPADHTASQTNTRDGTSTHENVRGLIQSVRDVRRKLIRSFHQYQNLEEKEAALASSSNGETVHNGPSAHVSPRLARFLAGVDEEPFAPGGKPGIVVGGVAINPRPPEHGKENASNRRKVHAQSKEKEESEDTSFEAQKWATNSGMKGSVRRANPTYAR</sequence>
<dbReference type="Proteomes" id="UP001190700">
    <property type="component" value="Unassembled WGS sequence"/>
</dbReference>
<feature type="compositionally biased region" description="Basic and acidic residues" evidence="2">
    <location>
        <begin position="26"/>
        <end position="45"/>
    </location>
</feature>
<feature type="compositionally biased region" description="Pro residues" evidence="2">
    <location>
        <begin position="87"/>
        <end position="98"/>
    </location>
</feature>
<accession>A0AAE0FYU8</accession>
<reference evidence="3 4" key="1">
    <citation type="journal article" date="2015" name="Genome Biol. Evol.">
        <title>Comparative Genomics of a Bacterivorous Green Alga Reveals Evolutionary Causalities and Consequences of Phago-Mixotrophic Mode of Nutrition.</title>
        <authorList>
            <person name="Burns J.A."/>
            <person name="Paasch A."/>
            <person name="Narechania A."/>
            <person name="Kim E."/>
        </authorList>
    </citation>
    <scope>NUCLEOTIDE SEQUENCE [LARGE SCALE GENOMIC DNA]</scope>
    <source>
        <strain evidence="3 4">PLY_AMNH</strain>
    </source>
</reference>
<feature type="coiled-coil region" evidence="1">
    <location>
        <begin position="243"/>
        <end position="270"/>
    </location>
</feature>
<feature type="compositionally biased region" description="Polar residues" evidence="2">
    <location>
        <begin position="922"/>
        <end position="931"/>
    </location>
</feature>
<feature type="region of interest" description="Disordered" evidence="2">
    <location>
        <begin position="738"/>
        <end position="777"/>
    </location>
</feature>
<comment type="caution">
    <text evidence="3">The sequence shown here is derived from an EMBL/GenBank/DDBJ whole genome shotgun (WGS) entry which is preliminary data.</text>
</comment>
<feature type="region of interest" description="Disordered" evidence="2">
    <location>
        <begin position="896"/>
        <end position="939"/>
    </location>
</feature>